<keyword evidence="14" id="KW-0829">Tyrosine-protein kinase</keyword>
<reference evidence="20 21" key="1">
    <citation type="journal article" date="2019" name="Mar. Drugs">
        <title>Comparative Genomics and CAZyme Genome Repertoires of Marine Zobellia amurskyensis KMM 3526(T) and Zobellia laminariae KMM 3676(T).</title>
        <authorList>
            <person name="Chernysheva N."/>
            <person name="Bystritskaya E."/>
            <person name="Stenkova A."/>
            <person name="Golovkin I."/>
            <person name="Nedashkovskaya O."/>
            <person name="Isaeva M."/>
        </authorList>
    </citation>
    <scope>NUCLEOTIDE SEQUENCE [LARGE SCALE GENOMIC DNA]</scope>
    <source>
        <strain evidence="20 21">KMM 3526</strain>
    </source>
</reference>
<dbReference type="PANTHER" id="PTHR32309">
    <property type="entry name" value="TYROSINE-PROTEIN KINASE"/>
    <property type="match status" value="1"/>
</dbReference>
<dbReference type="Gene3D" id="3.40.50.300">
    <property type="entry name" value="P-loop containing nucleotide triphosphate hydrolases"/>
    <property type="match status" value="1"/>
</dbReference>
<dbReference type="InterPro" id="IPR050445">
    <property type="entry name" value="Bact_polysacc_biosynth/exp"/>
</dbReference>
<feature type="domain" description="Tyrosine-protein kinase G-rich" evidence="19">
    <location>
        <begin position="457"/>
        <end position="523"/>
    </location>
</feature>
<evidence type="ECO:0000256" key="5">
    <source>
        <dbReference type="ARBA" id="ARBA00022475"/>
    </source>
</evidence>
<keyword evidence="8 16" id="KW-0812">Transmembrane</keyword>
<dbReference type="InterPro" id="IPR005702">
    <property type="entry name" value="Wzc-like_C"/>
</dbReference>
<gene>
    <name evidence="20" type="ORF">D9O36_19755</name>
</gene>
<organism evidence="20 21">
    <name type="scientific">Zobellia amurskyensis</name>
    <dbReference type="NCBI Taxonomy" id="248905"/>
    <lineage>
        <taxon>Bacteria</taxon>
        <taxon>Pseudomonadati</taxon>
        <taxon>Bacteroidota</taxon>
        <taxon>Flavobacteriia</taxon>
        <taxon>Flavobacteriales</taxon>
        <taxon>Flavobacteriaceae</taxon>
        <taxon>Zobellia</taxon>
    </lineage>
</organism>
<dbReference type="OrthoDB" id="9794577at2"/>
<keyword evidence="5" id="KW-1003">Cell membrane</keyword>
<keyword evidence="11" id="KW-0067">ATP-binding</keyword>
<evidence type="ECO:0000256" key="8">
    <source>
        <dbReference type="ARBA" id="ARBA00022692"/>
    </source>
</evidence>
<evidence type="ECO:0000256" key="12">
    <source>
        <dbReference type="ARBA" id="ARBA00022989"/>
    </source>
</evidence>
<keyword evidence="10 20" id="KW-0418">Kinase</keyword>
<keyword evidence="9" id="KW-0547">Nucleotide-binding</keyword>
<dbReference type="Proteomes" id="UP000540519">
    <property type="component" value="Unassembled WGS sequence"/>
</dbReference>
<evidence type="ECO:0000256" key="11">
    <source>
        <dbReference type="ARBA" id="ARBA00022840"/>
    </source>
</evidence>
<evidence type="ECO:0000256" key="14">
    <source>
        <dbReference type="ARBA" id="ARBA00023137"/>
    </source>
</evidence>
<dbReference type="Pfam" id="PF13807">
    <property type="entry name" value="GNVR"/>
    <property type="match status" value="1"/>
</dbReference>
<dbReference type="GO" id="GO:0004715">
    <property type="term" value="F:non-membrane spanning protein tyrosine kinase activity"/>
    <property type="evidence" value="ECO:0007669"/>
    <property type="project" value="UniProtKB-EC"/>
</dbReference>
<evidence type="ECO:0000256" key="6">
    <source>
        <dbReference type="ARBA" id="ARBA00022519"/>
    </source>
</evidence>
<protein>
    <recommendedName>
        <fullName evidence="4">non-specific protein-tyrosine kinase</fullName>
        <ecNumber evidence="4">2.7.10.2</ecNumber>
    </recommendedName>
</protein>
<dbReference type="EMBL" id="RCNR01000066">
    <property type="protein sequence ID" value="MUH38094.1"/>
    <property type="molecule type" value="Genomic_DNA"/>
</dbReference>
<comment type="similarity">
    <text evidence="3">Belongs to the etk/wzc family.</text>
</comment>
<dbReference type="Pfam" id="PF02706">
    <property type="entry name" value="Wzz"/>
    <property type="match status" value="1"/>
</dbReference>
<feature type="domain" description="Polysaccharide chain length determinant N-terminal" evidence="17">
    <location>
        <begin position="19"/>
        <end position="111"/>
    </location>
</feature>
<feature type="domain" description="AAA" evidence="18">
    <location>
        <begin position="599"/>
        <end position="722"/>
    </location>
</feature>
<dbReference type="InterPro" id="IPR032807">
    <property type="entry name" value="GNVR"/>
</dbReference>
<comment type="subcellular location">
    <subcellularLocation>
        <location evidence="1">Cell inner membrane</location>
        <topology evidence="1">Multi-pass membrane protein</topology>
    </subcellularLocation>
</comment>
<evidence type="ECO:0000256" key="13">
    <source>
        <dbReference type="ARBA" id="ARBA00023136"/>
    </source>
</evidence>
<comment type="caution">
    <text evidence="20">The sequence shown here is derived from an EMBL/GenBank/DDBJ whole genome shotgun (WGS) entry which is preliminary data.</text>
</comment>
<dbReference type="PANTHER" id="PTHR32309:SF13">
    <property type="entry name" value="FERRIC ENTEROBACTIN TRANSPORT PROTEIN FEPE"/>
    <property type="match status" value="1"/>
</dbReference>
<evidence type="ECO:0000259" key="19">
    <source>
        <dbReference type="Pfam" id="PF13807"/>
    </source>
</evidence>
<evidence type="ECO:0000256" key="9">
    <source>
        <dbReference type="ARBA" id="ARBA00022741"/>
    </source>
</evidence>
<keyword evidence="13 16" id="KW-0472">Membrane</keyword>
<evidence type="ECO:0000256" key="3">
    <source>
        <dbReference type="ARBA" id="ARBA00008883"/>
    </source>
</evidence>
<dbReference type="CDD" id="cd05387">
    <property type="entry name" value="BY-kinase"/>
    <property type="match status" value="1"/>
</dbReference>
<dbReference type="Pfam" id="PF13614">
    <property type="entry name" value="AAA_31"/>
    <property type="match status" value="1"/>
</dbReference>
<evidence type="ECO:0000259" key="18">
    <source>
        <dbReference type="Pfam" id="PF13614"/>
    </source>
</evidence>
<dbReference type="EC" id="2.7.10.2" evidence="4"/>
<evidence type="ECO:0000256" key="4">
    <source>
        <dbReference type="ARBA" id="ARBA00011903"/>
    </source>
</evidence>
<dbReference type="InterPro" id="IPR025669">
    <property type="entry name" value="AAA_dom"/>
</dbReference>
<proteinExistence type="inferred from homology"/>
<keyword evidence="21" id="KW-1185">Reference proteome</keyword>
<evidence type="ECO:0000259" key="17">
    <source>
        <dbReference type="Pfam" id="PF02706"/>
    </source>
</evidence>
<evidence type="ECO:0000313" key="21">
    <source>
        <dbReference type="Proteomes" id="UP000540519"/>
    </source>
</evidence>
<dbReference type="InterPro" id="IPR003856">
    <property type="entry name" value="LPS_length_determ_N"/>
</dbReference>
<comment type="similarity">
    <text evidence="2">Belongs to the CpsD/CapB family.</text>
</comment>
<keyword evidence="12 16" id="KW-1133">Transmembrane helix</keyword>
<dbReference type="NCBIfam" id="TIGR01007">
    <property type="entry name" value="eps_fam"/>
    <property type="match status" value="1"/>
</dbReference>
<evidence type="ECO:0000256" key="16">
    <source>
        <dbReference type="SAM" id="Phobius"/>
    </source>
</evidence>
<dbReference type="SUPFAM" id="SSF52540">
    <property type="entry name" value="P-loop containing nucleoside triphosphate hydrolases"/>
    <property type="match status" value="1"/>
</dbReference>
<evidence type="ECO:0000256" key="2">
    <source>
        <dbReference type="ARBA" id="ARBA00007316"/>
    </source>
</evidence>
<evidence type="ECO:0000256" key="15">
    <source>
        <dbReference type="ARBA" id="ARBA00051245"/>
    </source>
</evidence>
<evidence type="ECO:0000256" key="10">
    <source>
        <dbReference type="ARBA" id="ARBA00022777"/>
    </source>
</evidence>
<dbReference type="AlphaFoldDB" id="A0A7X2ZXB6"/>
<dbReference type="RefSeq" id="WP_155601204.1">
    <property type="nucleotide sequence ID" value="NZ_RCNR01000066.1"/>
</dbReference>
<evidence type="ECO:0000313" key="20">
    <source>
        <dbReference type="EMBL" id="MUH38094.1"/>
    </source>
</evidence>
<sequence>MINRAVDEYTSTEKKPFEIREVIEEYLRFWKWFVLGAVLALVLAVGYLKLKQPVYKAVASVILEDEETKAPGGDASGFVDLGMLGGLGTSSIENELGLIRSKRLMTNAVKALDLNIGYFEPKGFGAKELYTDAPYRLRLVRLDEVALQKTMLAEQNVLEIQKVDENTVTIEQAESDYKATHKLGDIIEMGFADFVVESNVVLDTLATEDLDVDMNVEVQFYLVDQVASAQRGQLEVALMDENSTMIELNIEGNVRQKSEDILDQLIFEYNQEAIEDKNLIARNTAFFIDERLSIINSELDSVETGKEKFKTSNMLTNIEAESSIIIQNVSDYNIKQQEVSTELEMTNAMIEHVGSNKLNLLPANMGMAESGMVQLVDEYNQLVLERNRLLKGATETNPLVVNLGNQLQEIKENISESLRRRRSNLLITKDNLSRQAGILGSQISEVPSQEREFRGIERQQNIKEALYLFLLQKREENSLSLAAKAPKAKIVDKAYSLNTPVSPNKKVVLGIGLLGGLFVPFLIITANKLLNNKINTRDELKDVAKGTTVVGEIPHVLAAESTVVSVNERSVLSESFSILRANLNYVMPDKGASGKGSCIYVTSSAQGEGKTFTVINLALILAESGKRVVMVGGDLRNPQLHRHENKPVSTEGLSTYLASSNAELSSYLENSSLNKNLKVLPSGPVPPNPIQLLGKDKMGEMLEELKSTYDYVIVDTAPAMILADTFLISKYADLTLYLIRAGQTEKKVLEFALEAKADGKLKNMAFLLNDVKIADATYGSKYGYMYGNEKAKK</sequence>
<dbReference type="GO" id="GO:0005886">
    <property type="term" value="C:plasma membrane"/>
    <property type="evidence" value="ECO:0007669"/>
    <property type="project" value="UniProtKB-SubCell"/>
</dbReference>
<feature type="transmembrane region" description="Helical" evidence="16">
    <location>
        <begin position="29"/>
        <end position="48"/>
    </location>
</feature>
<dbReference type="GO" id="GO:0005524">
    <property type="term" value="F:ATP binding"/>
    <property type="evidence" value="ECO:0007669"/>
    <property type="project" value="UniProtKB-KW"/>
</dbReference>
<evidence type="ECO:0000256" key="1">
    <source>
        <dbReference type="ARBA" id="ARBA00004429"/>
    </source>
</evidence>
<accession>A0A7X2ZXB6</accession>
<keyword evidence="6" id="KW-0997">Cell inner membrane</keyword>
<evidence type="ECO:0000256" key="7">
    <source>
        <dbReference type="ARBA" id="ARBA00022679"/>
    </source>
</evidence>
<comment type="catalytic activity">
    <reaction evidence="15">
        <text>L-tyrosyl-[protein] + ATP = O-phospho-L-tyrosyl-[protein] + ADP + H(+)</text>
        <dbReference type="Rhea" id="RHEA:10596"/>
        <dbReference type="Rhea" id="RHEA-COMP:10136"/>
        <dbReference type="Rhea" id="RHEA-COMP:20101"/>
        <dbReference type="ChEBI" id="CHEBI:15378"/>
        <dbReference type="ChEBI" id="CHEBI:30616"/>
        <dbReference type="ChEBI" id="CHEBI:46858"/>
        <dbReference type="ChEBI" id="CHEBI:61978"/>
        <dbReference type="ChEBI" id="CHEBI:456216"/>
        <dbReference type="EC" id="2.7.10.2"/>
    </reaction>
</comment>
<name>A0A7X2ZXB6_9FLAO</name>
<keyword evidence="7 20" id="KW-0808">Transferase</keyword>
<dbReference type="InterPro" id="IPR027417">
    <property type="entry name" value="P-loop_NTPase"/>
</dbReference>